<gene>
    <name evidence="3" type="ORF">DFQ14_1123</name>
</gene>
<sequence length="185" mass="20182">MQGVARQARSLSAVSGSDADLLETAAIVHGAGYAPDLAHSGFHLTQTLQRVKGELQFVPTKTGTSECTVPLPGICVRALVTHLAQQQREQAEAAAWMESGLVFTSTIGTPIEPDNLRRSWYALRKAIGHQETRFHDLRRSCVSMLLDIGASPHIVTRIIGHSDTRVTMASTRMPRWRNNGKPSTS</sequence>
<feature type="domain" description="Tyr recombinase" evidence="2">
    <location>
        <begin position="57"/>
        <end position="168"/>
    </location>
</feature>
<name>A0A368VG35_9ACTN</name>
<dbReference type="OrthoDB" id="3175606at2"/>
<proteinExistence type="predicted"/>
<dbReference type="InterPro" id="IPR013762">
    <property type="entry name" value="Integrase-like_cat_sf"/>
</dbReference>
<accession>A0A368VG35</accession>
<dbReference type="GO" id="GO:0015074">
    <property type="term" value="P:DNA integration"/>
    <property type="evidence" value="ECO:0007669"/>
    <property type="project" value="InterPro"/>
</dbReference>
<dbReference type="SUPFAM" id="SSF56349">
    <property type="entry name" value="DNA breaking-rejoining enzymes"/>
    <property type="match status" value="1"/>
</dbReference>
<dbReference type="AlphaFoldDB" id="A0A368VG35"/>
<keyword evidence="4" id="KW-1185">Reference proteome</keyword>
<comment type="caution">
    <text evidence="3">The sequence shown here is derived from an EMBL/GenBank/DDBJ whole genome shotgun (WGS) entry which is preliminary data.</text>
</comment>
<dbReference type="Gene3D" id="1.10.443.10">
    <property type="entry name" value="Intergrase catalytic core"/>
    <property type="match status" value="1"/>
</dbReference>
<organism evidence="3 4">
    <name type="scientific">Halopolyspora algeriensis</name>
    <dbReference type="NCBI Taxonomy" id="1500506"/>
    <lineage>
        <taxon>Bacteria</taxon>
        <taxon>Bacillati</taxon>
        <taxon>Actinomycetota</taxon>
        <taxon>Actinomycetes</taxon>
        <taxon>Actinomycetes incertae sedis</taxon>
        <taxon>Halopolyspora</taxon>
    </lineage>
</organism>
<evidence type="ECO:0000313" key="4">
    <source>
        <dbReference type="Proteomes" id="UP000253495"/>
    </source>
</evidence>
<dbReference type="InterPro" id="IPR011010">
    <property type="entry name" value="DNA_brk_join_enz"/>
</dbReference>
<dbReference type="Pfam" id="PF00589">
    <property type="entry name" value="Phage_integrase"/>
    <property type="match status" value="1"/>
</dbReference>
<evidence type="ECO:0000313" key="3">
    <source>
        <dbReference type="EMBL" id="RCW40125.1"/>
    </source>
</evidence>
<keyword evidence="1" id="KW-0233">DNA recombination</keyword>
<dbReference type="Proteomes" id="UP000253495">
    <property type="component" value="Unassembled WGS sequence"/>
</dbReference>
<dbReference type="GO" id="GO:0003677">
    <property type="term" value="F:DNA binding"/>
    <property type="evidence" value="ECO:0007669"/>
    <property type="project" value="InterPro"/>
</dbReference>
<protein>
    <submittedName>
        <fullName evidence="3">Phage integrase family protein</fullName>
    </submittedName>
</protein>
<dbReference type="GO" id="GO:0006310">
    <property type="term" value="P:DNA recombination"/>
    <property type="evidence" value="ECO:0007669"/>
    <property type="project" value="UniProtKB-KW"/>
</dbReference>
<reference evidence="3 4" key="1">
    <citation type="submission" date="2018-07" db="EMBL/GenBank/DDBJ databases">
        <title>Genomic Encyclopedia of Type Strains, Phase III (KMG-III): the genomes of soil and plant-associated and newly described type strains.</title>
        <authorList>
            <person name="Whitman W."/>
        </authorList>
    </citation>
    <scope>NUCLEOTIDE SEQUENCE [LARGE SCALE GENOMIC DNA]</scope>
    <source>
        <strain evidence="3 4">CECT 8575</strain>
    </source>
</reference>
<dbReference type="InterPro" id="IPR002104">
    <property type="entry name" value="Integrase_catalytic"/>
</dbReference>
<dbReference type="EMBL" id="QPJC01000012">
    <property type="protein sequence ID" value="RCW40125.1"/>
    <property type="molecule type" value="Genomic_DNA"/>
</dbReference>
<evidence type="ECO:0000259" key="2">
    <source>
        <dbReference type="Pfam" id="PF00589"/>
    </source>
</evidence>
<evidence type="ECO:0000256" key="1">
    <source>
        <dbReference type="ARBA" id="ARBA00023172"/>
    </source>
</evidence>